<feature type="transmembrane region" description="Helical" evidence="1">
    <location>
        <begin position="237"/>
        <end position="256"/>
    </location>
</feature>
<sequence>MSPTGEPTPPASLPAGISGKSLLAALGIALGSAVVFFGAAVVVLLVLPDGRALVAPVLASAIFLQALSAFIGLVLVARRYRVARSALGLVRPSWRLLHALWQVPAAIVVLLLVQAVFLVGILGDPNAAASETNGSVDRLLANAGALTALFAFLGMAVLTPLWEELFFRGYLMGWLRGRFAGARSAGLRSLAVLLAIVLSAVAFAAVHLVPVLLPYLFALGLCAGYLRWFHRNLWGGVALHMCINTIASAAILAVLVG</sequence>
<keyword evidence="1" id="KW-1133">Transmembrane helix</keyword>
<evidence type="ECO:0000259" key="2">
    <source>
        <dbReference type="Pfam" id="PF02517"/>
    </source>
</evidence>
<dbReference type="Proteomes" id="UP001500755">
    <property type="component" value="Unassembled WGS sequence"/>
</dbReference>
<evidence type="ECO:0000256" key="1">
    <source>
        <dbReference type="SAM" id="Phobius"/>
    </source>
</evidence>
<keyword evidence="1" id="KW-0472">Membrane</keyword>
<evidence type="ECO:0000313" key="4">
    <source>
        <dbReference type="Proteomes" id="UP001500755"/>
    </source>
</evidence>
<name>A0ABP5EP30_9MICO</name>
<feature type="transmembrane region" description="Helical" evidence="1">
    <location>
        <begin position="139"/>
        <end position="162"/>
    </location>
</feature>
<proteinExistence type="predicted"/>
<dbReference type="RefSeq" id="WP_344307742.1">
    <property type="nucleotide sequence ID" value="NZ_BAAANO010000010.1"/>
</dbReference>
<gene>
    <name evidence="3" type="ORF">GCM10009755_11090</name>
</gene>
<dbReference type="InterPro" id="IPR003675">
    <property type="entry name" value="Rce1/LyrA-like_dom"/>
</dbReference>
<evidence type="ECO:0000313" key="3">
    <source>
        <dbReference type="EMBL" id="GAA2003746.1"/>
    </source>
</evidence>
<feature type="domain" description="CAAX prenyl protease 2/Lysostaphin resistance protein A-like" evidence="2">
    <location>
        <begin position="147"/>
        <end position="246"/>
    </location>
</feature>
<accession>A0ABP5EP30</accession>
<dbReference type="Pfam" id="PF02517">
    <property type="entry name" value="Rce1-like"/>
    <property type="match status" value="1"/>
</dbReference>
<protein>
    <recommendedName>
        <fullName evidence="2">CAAX prenyl protease 2/Lysostaphin resistance protein A-like domain-containing protein</fullName>
    </recommendedName>
</protein>
<keyword evidence="4" id="KW-1185">Reference proteome</keyword>
<keyword evidence="1" id="KW-0812">Transmembrane</keyword>
<feature type="transmembrane region" description="Helical" evidence="1">
    <location>
        <begin position="212"/>
        <end position="230"/>
    </location>
</feature>
<dbReference type="EMBL" id="BAAANO010000010">
    <property type="protein sequence ID" value="GAA2003746.1"/>
    <property type="molecule type" value="Genomic_DNA"/>
</dbReference>
<feature type="transmembrane region" description="Helical" evidence="1">
    <location>
        <begin position="53"/>
        <end position="76"/>
    </location>
</feature>
<organism evidence="3 4">
    <name type="scientific">Brevibacterium samyangense</name>
    <dbReference type="NCBI Taxonomy" id="366888"/>
    <lineage>
        <taxon>Bacteria</taxon>
        <taxon>Bacillati</taxon>
        <taxon>Actinomycetota</taxon>
        <taxon>Actinomycetes</taxon>
        <taxon>Micrococcales</taxon>
        <taxon>Brevibacteriaceae</taxon>
        <taxon>Brevibacterium</taxon>
    </lineage>
</organism>
<reference evidence="4" key="1">
    <citation type="journal article" date="2019" name="Int. J. Syst. Evol. Microbiol.">
        <title>The Global Catalogue of Microorganisms (GCM) 10K type strain sequencing project: providing services to taxonomists for standard genome sequencing and annotation.</title>
        <authorList>
            <consortium name="The Broad Institute Genomics Platform"/>
            <consortium name="The Broad Institute Genome Sequencing Center for Infectious Disease"/>
            <person name="Wu L."/>
            <person name="Ma J."/>
        </authorList>
    </citation>
    <scope>NUCLEOTIDE SEQUENCE [LARGE SCALE GENOMIC DNA]</scope>
    <source>
        <strain evidence="4">JCM 14546</strain>
    </source>
</reference>
<comment type="caution">
    <text evidence="3">The sequence shown here is derived from an EMBL/GenBank/DDBJ whole genome shotgun (WGS) entry which is preliminary data.</text>
</comment>
<feature type="transmembrane region" description="Helical" evidence="1">
    <location>
        <begin position="22"/>
        <end position="47"/>
    </location>
</feature>
<feature type="transmembrane region" description="Helical" evidence="1">
    <location>
        <begin position="185"/>
        <end position="206"/>
    </location>
</feature>
<feature type="transmembrane region" description="Helical" evidence="1">
    <location>
        <begin position="96"/>
        <end position="119"/>
    </location>
</feature>